<sequence length="73" mass="7985">MAATAGIKHSPPPMSAPPQSPDTGRAKWIYGGGATAEGLRKANIEHEDYAMRRIREAEKAEKIMHLICWGPTK</sequence>
<accession>A0AAD4P611</accession>
<name>A0AAD4P611_PERFH</name>
<evidence type="ECO:0000313" key="3">
    <source>
        <dbReference type="Proteomes" id="UP001190926"/>
    </source>
</evidence>
<evidence type="ECO:0000256" key="1">
    <source>
        <dbReference type="SAM" id="MobiDB-lite"/>
    </source>
</evidence>
<proteinExistence type="predicted"/>
<feature type="region of interest" description="Disordered" evidence="1">
    <location>
        <begin position="1"/>
        <end position="25"/>
    </location>
</feature>
<organism evidence="2 3">
    <name type="scientific">Perilla frutescens var. hirtella</name>
    <name type="common">Perilla citriodora</name>
    <name type="synonym">Perilla setoyensis</name>
    <dbReference type="NCBI Taxonomy" id="608512"/>
    <lineage>
        <taxon>Eukaryota</taxon>
        <taxon>Viridiplantae</taxon>
        <taxon>Streptophyta</taxon>
        <taxon>Embryophyta</taxon>
        <taxon>Tracheophyta</taxon>
        <taxon>Spermatophyta</taxon>
        <taxon>Magnoliopsida</taxon>
        <taxon>eudicotyledons</taxon>
        <taxon>Gunneridae</taxon>
        <taxon>Pentapetalae</taxon>
        <taxon>asterids</taxon>
        <taxon>lamiids</taxon>
        <taxon>Lamiales</taxon>
        <taxon>Lamiaceae</taxon>
        <taxon>Nepetoideae</taxon>
        <taxon>Elsholtzieae</taxon>
        <taxon>Perilla</taxon>
    </lineage>
</organism>
<dbReference type="EMBL" id="SDAM02000152">
    <property type="protein sequence ID" value="KAH6827127.1"/>
    <property type="molecule type" value="Genomic_DNA"/>
</dbReference>
<reference evidence="2 3" key="1">
    <citation type="journal article" date="2021" name="Nat. Commun.">
        <title>Incipient diploidization of the medicinal plant Perilla within 10,000 years.</title>
        <authorList>
            <person name="Zhang Y."/>
            <person name="Shen Q."/>
            <person name="Leng L."/>
            <person name="Zhang D."/>
            <person name="Chen S."/>
            <person name="Shi Y."/>
            <person name="Ning Z."/>
            <person name="Chen S."/>
        </authorList>
    </citation>
    <scope>NUCLEOTIDE SEQUENCE [LARGE SCALE GENOMIC DNA]</scope>
    <source>
        <strain evidence="3">cv. PC099</strain>
    </source>
</reference>
<evidence type="ECO:0000313" key="2">
    <source>
        <dbReference type="EMBL" id="KAH6827127.1"/>
    </source>
</evidence>
<gene>
    <name evidence="2" type="ORF">C2S53_010499</name>
</gene>
<keyword evidence="3" id="KW-1185">Reference proteome</keyword>
<protein>
    <submittedName>
        <fullName evidence="2">Uncharacterized protein</fullName>
    </submittedName>
</protein>
<dbReference type="AlphaFoldDB" id="A0AAD4P611"/>
<feature type="compositionally biased region" description="Pro residues" evidence="1">
    <location>
        <begin position="10"/>
        <end position="20"/>
    </location>
</feature>
<comment type="caution">
    <text evidence="2">The sequence shown here is derived from an EMBL/GenBank/DDBJ whole genome shotgun (WGS) entry which is preliminary data.</text>
</comment>
<dbReference type="Proteomes" id="UP001190926">
    <property type="component" value="Unassembled WGS sequence"/>
</dbReference>